<gene>
    <name evidence="8" type="ordered locus">A2cp1_1081</name>
</gene>
<keyword evidence="3" id="KW-0175">Coiled coil</keyword>
<accession>B8JF74</accession>
<sequence>MRPFPSAGPLLSAVVAAAIALQGCARDASPLERAVAAPAPTTAAPAPATPAPAAREATEAWCGEHAVPEAKCTKCNPRLIEQFIAAGDYCREHGFPESACPYCHPELVTAAGHPLPAFPAPGTKIRLAGPETEQEAGIETVRAEVRPFAGTVDVVGQLELDQNRLARLSARGDATVVELKVDAGEDVRRGQPLVVLASGAVGGAQSSRVAAEARVEAARSALEREEQLAQSGISPRQDVERARAQLASAEAERDAARAALRAAGAAESGRGGRYALVAPFAGTVIARDAVAGRSVGEDDVLLEIADVRTLWAVLEVPEEQAGSVRPGQRVALTVDGSGERREARVTRVSPAVDRRTRTVRVRVDVANEDRTLRAGSFLRASIEVSAPRGALLLPRDAVQRAQEHDLVFVRTRPGEYDPVEVRLGVRTRDEVEVVAGLTPGAEVVTAGAFVLKTEILKDSIGAGCADGH</sequence>
<feature type="domain" description="CusB-like beta-barrel" evidence="5">
    <location>
        <begin position="309"/>
        <end position="383"/>
    </location>
</feature>
<evidence type="ECO:0000256" key="1">
    <source>
        <dbReference type="ARBA" id="ARBA00009477"/>
    </source>
</evidence>
<reference evidence="8" key="1">
    <citation type="submission" date="2009-01" db="EMBL/GenBank/DDBJ databases">
        <title>Complete sequence of Anaeromyxobacter dehalogenans 2CP-1.</title>
        <authorList>
            <consortium name="US DOE Joint Genome Institute"/>
            <person name="Lucas S."/>
            <person name="Copeland A."/>
            <person name="Lapidus A."/>
            <person name="Glavina del Rio T."/>
            <person name="Dalin E."/>
            <person name="Tice H."/>
            <person name="Bruce D."/>
            <person name="Goodwin L."/>
            <person name="Pitluck S."/>
            <person name="Saunders E."/>
            <person name="Brettin T."/>
            <person name="Detter J.C."/>
            <person name="Han C."/>
            <person name="Larimer F."/>
            <person name="Land M."/>
            <person name="Hauser L."/>
            <person name="Kyrpides N."/>
            <person name="Ovchinnikova G."/>
            <person name="Beliaev A.S."/>
            <person name="Richardson P."/>
        </authorList>
    </citation>
    <scope>NUCLEOTIDE SEQUENCE</scope>
    <source>
        <strain evidence="8">2CP-1</strain>
    </source>
</reference>
<name>B8JF74_ANAD2</name>
<dbReference type="InterPro" id="IPR006143">
    <property type="entry name" value="RND_pump_MFP"/>
</dbReference>
<dbReference type="PANTHER" id="PTHR30097">
    <property type="entry name" value="CATION EFFLUX SYSTEM PROTEIN CUSB"/>
    <property type="match status" value="1"/>
</dbReference>
<dbReference type="EMBL" id="CP001359">
    <property type="protein sequence ID" value="ACL64431.1"/>
    <property type="molecule type" value="Genomic_DNA"/>
</dbReference>
<evidence type="ECO:0000259" key="4">
    <source>
        <dbReference type="Pfam" id="PF25893"/>
    </source>
</evidence>
<evidence type="ECO:0000313" key="9">
    <source>
        <dbReference type="Proteomes" id="UP000007089"/>
    </source>
</evidence>
<proteinExistence type="inferred from homology"/>
<dbReference type="PROSITE" id="PS51257">
    <property type="entry name" value="PROKAR_LIPOPROTEIN"/>
    <property type="match status" value="1"/>
</dbReference>
<dbReference type="Pfam" id="PF25954">
    <property type="entry name" value="Beta-barrel_RND_2"/>
    <property type="match status" value="1"/>
</dbReference>
<dbReference type="PANTHER" id="PTHR30097:SF4">
    <property type="entry name" value="SLR6042 PROTEIN"/>
    <property type="match status" value="1"/>
</dbReference>
<dbReference type="Pfam" id="PF25973">
    <property type="entry name" value="BSH_CzcB"/>
    <property type="match status" value="1"/>
</dbReference>
<dbReference type="InterPro" id="IPR058649">
    <property type="entry name" value="CzcB_C"/>
</dbReference>
<dbReference type="GO" id="GO:0022857">
    <property type="term" value="F:transmembrane transporter activity"/>
    <property type="evidence" value="ECO:0007669"/>
    <property type="project" value="InterPro"/>
</dbReference>
<feature type="coiled-coil region" evidence="3">
    <location>
        <begin position="208"/>
        <end position="266"/>
    </location>
</feature>
<dbReference type="Gene3D" id="2.40.30.170">
    <property type="match status" value="1"/>
</dbReference>
<evidence type="ECO:0000256" key="3">
    <source>
        <dbReference type="SAM" id="Coils"/>
    </source>
</evidence>
<keyword evidence="2" id="KW-0813">Transport</keyword>
<dbReference type="RefSeq" id="WP_012632423.1">
    <property type="nucleotide sequence ID" value="NC_011891.1"/>
</dbReference>
<dbReference type="InterPro" id="IPR058647">
    <property type="entry name" value="BSH_CzcB-like"/>
</dbReference>
<evidence type="ECO:0000256" key="2">
    <source>
        <dbReference type="ARBA" id="ARBA00022448"/>
    </source>
</evidence>
<dbReference type="Proteomes" id="UP000007089">
    <property type="component" value="Chromosome"/>
</dbReference>
<dbReference type="Gene3D" id="2.40.420.20">
    <property type="match status" value="1"/>
</dbReference>
<feature type="domain" description="CzcB-like alpha-helical hairpin" evidence="4">
    <location>
        <begin position="204"/>
        <end position="262"/>
    </location>
</feature>
<dbReference type="InterPro" id="IPR058792">
    <property type="entry name" value="Beta-barrel_RND_2"/>
</dbReference>
<protein>
    <submittedName>
        <fullName evidence="8">Efflux transporter, RND family, MFP subunit</fullName>
    </submittedName>
</protein>
<dbReference type="InterPro" id="IPR058648">
    <property type="entry name" value="HH_CzcB-like"/>
</dbReference>
<dbReference type="GO" id="GO:0015679">
    <property type="term" value="P:plasma membrane copper ion transport"/>
    <property type="evidence" value="ECO:0007669"/>
    <property type="project" value="TreeGrafter"/>
</dbReference>
<organism evidence="8 9">
    <name type="scientific">Anaeromyxobacter dehalogenans (strain ATCC BAA-258 / DSM 21875 / 2CP-1)</name>
    <dbReference type="NCBI Taxonomy" id="455488"/>
    <lineage>
        <taxon>Bacteria</taxon>
        <taxon>Pseudomonadati</taxon>
        <taxon>Myxococcota</taxon>
        <taxon>Myxococcia</taxon>
        <taxon>Myxococcales</taxon>
        <taxon>Cystobacterineae</taxon>
        <taxon>Anaeromyxobacteraceae</taxon>
        <taxon>Anaeromyxobacter</taxon>
    </lineage>
</organism>
<evidence type="ECO:0000259" key="5">
    <source>
        <dbReference type="Pfam" id="PF25954"/>
    </source>
</evidence>
<dbReference type="FunFam" id="2.40.30.170:FF:000010">
    <property type="entry name" value="Efflux RND transporter periplasmic adaptor subunit"/>
    <property type="match status" value="1"/>
</dbReference>
<dbReference type="GO" id="GO:0016020">
    <property type="term" value="C:membrane"/>
    <property type="evidence" value="ECO:0007669"/>
    <property type="project" value="InterPro"/>
</dbReference>
<keyword evidence="9" id="KW-1185">Reference proteome</keyword>
<feature type="domain" description="CzcB-like barrel-sandwich hybrid" evidence="6">
    <location>
        <begin position="165"/>
        <end position="306"/>
    </location>
</feature>
<dbReference type="Pfam" id="PF25975">
    <property type="entry name" value="CzcB_C"/>
    <property type="match status" value="1"/>
</dbReference>
<dbReference type="GO" id="GO:0030313">
    <property type="term" value="C:cell envelope"/>
    <property type="evidence" value="ECO:0007669"/>
    <property type="project" value="TreeGrafter"/>
</dbReference>
<dbReference type="AlphaFoldDB" id="B8JF74"/>
<dbReference type="Pfam" id="PF25893">
    <property type="entry name" value="HH_CzcB"/>
    <property type="match status" value="1"/>
</dbReference>
<dbReference type="InterPro" id="IPR051909">
    <property type="entry name" value="MFP_Cation_Efflux"/>
</dbReference>
<dbReference type="SUPFAM" id="SSF111369">
    <property type="entry name" value="HlyD-like secretion proteins"/>
    <property type="match status" value="1"/>
</dbReference>
<evidence type="ECO:0000259" key="7">
    <source>
        <dbReference type="Pfam" id="PF25975"/>
    </source>
</evidence>
<evidence type="ECO:0000259" key="6">
    <source>
        <dbReference type="Pfam" id="PF25973"/>
    </source>
</evidence>
<feature type="domain" description="CzcB-like C-terminal circularly permuted SH3-like" evidence="7">
    <location>
        <begin position="393"/>
        <end position="452"/>
    </location>
</feature>
<dbReference type="NCBIfam" id="TIGR01730">
    <property type="entry name" value="RND_mfp"/>
    <property type="match status" value="1"/>
</dbReference>
<dbReference type="GO" id="GO:0060003">
    <property type="term" value="P:copper ion export"/>
    <property type="evidence" value="ECO:0007669"/>
    <property type="project" value="TreeGrafter"/>
</dbReference>
<evidence type="ECO:0000313" key="8">
    <source>
        <dbReference type="EMBL" id="ACL64431.1"/>
    </source>
</evidence>
<dbReference type="HOGENOM" id="CLU_018816_13_3_7"/>
<dbReference type="Gene3D" id="1.10.287.470">
    <property type="entry name" value="Helix hairpin bin"/>
    <property type="match status" value="1"/>
</dbReference>
<comment type="similarity">
    <text evidence="1">Belongs to the membrane fusion protein (MFP) (TC 8.A.1) family.</text>
</comment>
<dbReference type="KEGG" id="acp:A2cp1_1081"/>